<feature type="compositionally biased region" description="Low complexity" evidence="2">
    <location>
        <begin position="80"/>
        <end position="90"/>
    </location>
</feature>
<dbReference type="NCBIfam" id="TIGR01167">
    <property type="entry name" value="LPXTG_anchor"/>
    <property type="match status" value="1"/>
</dbReference>
<accession>A0A9D1U476</accession>
<feature type="compositionally biased region" description="Low complexity" evidence="2">
    <location>
        <begin position="1356"/>
        <end position="1365"/>
    </location>
</feature>
<dbReference type="Pfam" id="PF19258">
    <property type="entry name" value="KxYKxGKxW_sig"/>
    <property type="match status" value="1"/>
</dbReference>
<proteinExistence type="predicted"/>
<feature type="region of interest" description="Disordered" evidence="2">
    <location>
        <begin position="1341"/>
        <end position="1416"/>
    </location>
</feature>
<sequence length="1506" mass="158633">MKRFEKKTHYKMYKTHKGWLVAGVTVTTMAMGIFAGPQAVQTAQADTTPQTESTSESSAEQSSEVTLPKTPNSGAKEDAPSAAESSAADKTMPAGTQEKTAGSVASDGTTTDKQVKGTSSDTENKATNPNGMTDGNSTKTVTQTPVAESTGVGNEASLQDDSETTTAKRATANAGITVQKPEDLTDSVTGKASFNNLKTAQKIYTYDHTSDGISSDLRLADGFSKTHQVQGMGNWVGETYASNIAQTAKGQDVNSPLIFSDNSHPLYIDEWMPDSGLQYQVWQNSFSSKFSSFADFRNNFTKADLATVTRFSTNEPAQSVDGKGVTETAYYQSLMSMKTLEGLQNATNLTSIYLYPDPLIGFNNYGGALRNGNLWDIRALASLNKLTDVTITLFSVTDISALGNKPALTNLDLSYNQITDISPLMTDKSLDINKHTNLGSQHVVLSPIILNSQLTEGMNQTADGTISYTTPSFIIKDLNAANLPIKGFNNAEGDLYPMLWPSTADTGNVNSNTLTWYNLKANPSDKYGNLSMLWADPDSSFAGYIIQPYDLDPEAVNLTVNIQLLQPDGQQLDLGPATTLSGKIGQTVNIQADPSVQTMITTQLQNGYSFSNLVLDGTGLYSDYVANNGLANNIGTLTPTLGATSSNVTLLFYKNVLPWNVSVNYGYQQPDGTIKAITDEKGQPISQGLNTTSDQKILTSSLIQDFPDYVYQGVYTSSNGQSLDTNISNATDVPFLTAKQPILVVYAQAKRATVLVKDATTGQTLQTLDYTNTPSLRGAIGTTSGFDSASVTTPALQNGYVIVSDTTKQADGTSAITFAATNAANTDYTITLAHGFKTTQKAVNETITYQDLTQTPVQPATTHQAVFATVTDQVTKDAVTYSQLDPQTTLTPDAISGQPTDKRWTVYSADGAVTLAAVANPTIANMHVVATTDPAGKLTEIAAQAVTPNSQDLAFTVTYAHDFTTTTKQVTEGITYLDQTGKPVAAPVNQTVTFATVTDDQTGQQTVYNALGATQTPVLDDNGQPTDTAWTTGGQATFAAVANPTVAGMHVVTTTDPAQDLTQTTAKQVTPDSQNLAFTVTYAHEFTTTAKQVTEGITYVDQAGQVVADPVTQTFTFVTVTDQSNQHQVTYSTPADASTPALDSQGVPTGLDWTTYQTGDQLTFAAVKNPAVTGMHVVATTDPAKDLTQITAQTVTSDGPDRTFTLTYAHDFKTTLNQVTEGITYVDQTGKSVANPVTKTITFATVTDQSNQKQTVYSTPTAAQTPTLDDNGVPTDQQVWTPYQTGDQLTFAAGTNPKVTGMHVVATTDPAKDLTQTTVQTVTNTSPNLTFVVTYAADATTGGGGDTGDNGGDDNNGGTTTNPGDNNGGGTTTNPGDNGNGGDSGNNGGNTVTPPTTTPTIDGNGNDGDQGVPLKPAKKPAQLVTAGDANLASGGTPVKGSTAQPYGTTTLAAHGQADKGQVMTVAKATTTTLPQTSEQPQNSLAVLGLTLLGALAGLVGLKKHQS</sequence>
<feature type="region of interest" description="Disordered" evidence="2">
    <location>
        <begin position="42"/>
        <end position="166"/>
    </location>
</feature>
<feature type="domain" description="Mub B2-like" evidence="3">
    <location>
        <begin position="964"/>
        <end position="1084"/>
    </location>
</feature>
<feature type="compositionally biased region" description="Gly residues" evidence="2">
    <location>
        <begin position="1341"/>
        <end position="1350"/>
    </location>
</feature>
<keyword evidence="1" id="KW-0732">Signal</keyword>
<reference evidence="4" key="2">
    <citation type="submission" date="2021-04" db="EMBL/GenBank/DDBJ databases">
        <authorList>
            <person name="Gilroy R."/>
        </authorList>
    </citation>
    <scope>NUCLEOTIDE SEQUENCE</scope>
    <source>
        <strain evidence="4">CHK173-259</strain>
    </source>
</reference>
<dbReference type="InterPro" id="IPR041495">
    <property type="entry name" value="Mub_B2"/>
</dbReference>
<dbReference type="EMBL" id="DXGJ01000023">
    <property type="protein sequence ID" value="HIW71593.1"/>
    <property type="molecule type" value="Genomic_DNA"/>
</dbReference>
<evidence type="ECO:0000313" key="5">
    <source>
        <dbReference type="Proteomes" id="UP000886822"/>
    </source>
</evidence>
<evidence type="ECO:0000313" key="4">
    <source>
        <dbReference type="EMBL" id="HIW71593.1"/>
    </source>
</evidence>
<organism evidence="4 5">
    <name type="scientific">Candidatus Levilactobacillus faecigallinarum</name>
    <dbReference type="NCBI Taxonomy" id="2838638"/>
    <lineage>
        <taxon>Bacteria</taxon>
        <taxon>Bacillati</taxon>
        <taxon>Bacillota</taxon>
        <taxon>Bacilli</taxon>
        <taxon>Lactobacillales</taxon>
        <taxon>Lactobacillaceae</taxon>
        <taxon>Levilactobacillus</taxon>
    </lineage>
</organism>
<feature type="compositionally biased region" description="Gly residues" evidence="2">
    <location>
        <begin position="1378"/>
        <end position="1388"/>
    </location>
</feature>
<protein>
    <submittedName>
        <fullName evidence="4">LPXTG cell wall anchor domain-containing protein</fullName>
    </submittedName>
</protein>
<dbReference type="Proteomes" id="UP000886822">
    <property type="component" value="Unassembled WGS sequence"/>
</dbReference>
<feature type="compositionally biased region" description="Polar residues" evidence="2">
    <location>
        <begin position="106"/>
        <end position="147"/>
    </location>
</feature>
<feature type="compositionally biased region" description="Low complexity" evidence="2">
    <location>
        <begin position="1389"/>
        <end position="1409"/>
    </location>
</feature>
<dbReference type="SUPFAM" id="SSF52058">
    <property type="entry name" value="L domain-like"/>
    <property type="match status" value="1"/>
</dbReference>
<name>A0A9D1U476_9LACO</name>
<dbReference type="PROSITE" id="PS51450">
    <property type="entry name" value="LRR"/>
    <property type="match status" value="1"/>
</dbReference>
<evidence type="ECO:0000256" key="2">
    <source>
        <dbReference type="SAM" id="MobiDB-lite"/>
    </source>
</evidence>
<evidence type="ECO:0000256" key="1">
    <source>
        <dbReference type="ARBA" id="ARBA00022729"/>
    </source>
</evidence>
<evidence type="ECO:0000259" key="3">
    <source>
        <dbReference type="Pfam" id="PF17966"/>
    </source>
</evidence>
<gene>
    <name evidence="4" type="ORF">H9875_03105</name>
</gene>
<dbReference type="InterPro" id="IPR032675">
    <property type="entry name" value="LRR_dom_sf"/>
</dbReference>
<dbReference type="InterPro" id="IPR022263">
    <property type="entry name" value="KxYKxGKxW"/>
</dbReference>
<dbReference type="Pfam" id="PF17966">
    <property type="entry name" value="Muc_B2"/>
    <property type="match status" value="2"/>
</dbReference>
<feature type="domain" description="Mub B2-like" evidence="3">
    <location>
        <begin position="1087"/>
        <end position="1210"/>
    </location>
</feature>
<reference evidence="4" key="1">
    <citation type="journal article" date="2021" name="PeerJ">
        <title>Extensive microbial diversity within the chicken gut microbiome revealed by metagenomics and culture.</title>
        <authorList>
            <person name="Gilroy R."/>
            <person name="Ravi A."/>
            <person name="Getino M."/>
            <person name="Pursley I."/>
            <person name="Horton D.L."/>
            <person name="Alikhan N.F."/>
            <person name="Baker D."/>
            <person name="Gharbi K."/>
            <person name="Hall N."/>
            <person name="Watson M."/>
            <person name="Adriaenssens E.M."/>
            <person name="Foster-Nyarko E."/>
            <person name="Jarju S."/>
            <person name="Secka A."/>
            <person name="Antonio M."/>
            <person name="Oren A."/>
            <person name="Chaudhuri R.R."/>
            <person name="La Ragione R."/>
            <person name="Hildebrand F."/>
            <person name="Pallen M.J."/>
        </authorList>
    </citation>
    <scope>NUCLEOTIDE SEQUENCE</scope>
    <source>
        <strain evidence="4">CHK173-259</strain>
    </source>
</reference>
<feature type="compositionally biased region" description="Low complexity" evidence="2">
    <location>
        <begin position="47"/>
        <end position="64"/>
    </location>
</feature>
<comment type="caution">
    <text evidence="4">The sequence shown here is derived from an EMBL/GenBank/DDBJ whole genome shotgun (WGS) entry which is preliminary data.</text>
</comment>
<dbReference type="InterPro" id="IPR001611">
    <property type="entry name" value="Leu-rich_rpt"/>
</dbReference>
<dbReference type="Gene3D" id="2.60.40.4300">
    <property type="match status" value="4"/>
</dbReference>
<dbReference type="Gene3D" id="3.80.10.10">
    <property type="entry name" value="Ribonuclease Inhibitor"/>
    <property type="match status" value="1"/>
</dbReference>